<dbReference type="Pfam" id="PF04357">
    <property type="entry name" value="TamB"/>
    <property type="match status" value="1"/>
</dbReference>
<reference evidence="6 7" key="1">
    <citation type="submission" date="2020-02" db="EMBL/GenBank/DDBJ databases">
        <authorList>
            <person name="Rodrigo-Torres L."/>
            <person name="Arahal R. D."/>
            <person name="Lucena T."/>
        </authorList>
    </citation>
    <scope>NUCLEOTIDE SEQUENCE [LARGE SCALE GENOMIC DNA]</scope>
    <source>
        <strain evidence="6 7">CECT 9734</strain>
    </source>
</reference>
<dbReference type="GO" id="GO:0009306">
    <property type="term" value="P:protein secretion"/>
    <property type="evidence" value="ECO:0007669"/>
    <property type="project" value="InterPro"/>
</dbReference>
<dbReference type="AlphaFoldDB" id="A0A6S6WMD3"/>
<comment type="subcellular location">
    <subcellularLocation>
        <location evidence="1">Membrane</location>
        <topology evidence="1">Single-pass membrane protein</topology>
    </subcellularLocation>
</comment>
<dbReference type="PANTHER" id="PTHR36985">
    <property type="entry name" value="TRANSLOCATION AND ASSEMBLY MODULE SUBUNIT TAMB"/>
    <property type="match status" value="1"/>
</dbReference>
<feature type="domain" description="Translocation and assembly module TamB C-terminal" evidence="5">
    <location>
        <begin position="832"/>
        <end position="1154"/>
    </location>
</feature>
<evidence type="ECO:0000256" key="2">
    <source>
        <dbReference type="ARBA" id="ARBA00022692"/>
    </source>
</evidence>
<protein>
    <submittedName>
        <fullName evidence="6">Translocation and assembly module TamB</fullName>
    </submittedName>
</protein>
<dbReference type="GO" id="GO:0097347">
    <property type="term" value="C:TAM protein secretion complex"/>
    <property type="evidence" value="ECO:0007669"/>
    <property type="project" value="TreeGrafter"/>
</dbReference>
<dbReference type="InterPro" id="IPR007452">
    <property type="entry name" value="TamB_C"/>
</dbReference>
<dbReference type="GO" id="GO:0005886">
    <property type="term" value="C:plasma membrane"/>
    <property type="evidence" value="ECO:0007669"/>
    <property type="project" value="InterPro"/>
</dbReference>
<proteinExistence type="predicted"/>
<keyword evidence="3" id="KW-1133">Transmembrane helix</keyword>
<dbReference type="Proteomes" id="UP000481517">
    <property type="component" value="Unassembled WGS sequence"/>
</dbReference>
<keyword evidence="4" id="KW-0472">Membrane</keyword>
<dbReference type="PANTHER" id="PTHR36985:SF1">
    <property type="entry name" value="TRANSLOCATION AND ASSEMBLY MODULE SUBUNIT TAMB"/>
    <property type="match status" value="1"/>
</dbReference>
<evidence type="ECO:0000256" key="1">
    <source>
        <dbReference type="ARBA" id="ARBA00004167"/>
    </source>
</evidence>
<evidence type="ECO:0000256" key="3">
    <source>
        <dbReference type="ARBA" id="ARBA00022989"/>
    </source>
</evidence>
<evidence type="ECO:0000313" key="6">
    <source>
        <dbReference type="EMBL" id="CAB0151992.1"/>
    </source>
</evidence>
<evidence type="ECO:0000256" key="4">
    <source>
        <dbReference type="ARBA" id="ARBA00023136"/>
    </source>
</evidence>
<organism evidence="6 7">
    <name type="scientific">Pseudidiomarina piscicola</name>
    <dbReference type="NCBI Taxonomy" id="2614830"/>
    <lineage>
        <taxon>Bacteria</taxon>
        <taxon>Pseudomonadati</taxon>
        <taxon>Pseudomonadota</taxon>
        <taxon>Gammaproteobacteria</taxon>
        <taxon>Alteromonadales</taxon>
        <taxon>Idiomarinaceae</taxon>
        <taxon>Pseudidiomarina</taxon>
    </lineage>
</organism>
<accession>A0A6S6WMD3</accession>
<dbReference type="EMBL" id="CADCXY010000009">
    <property type="protein sequence ID" value="CAB0151992.1"/>
    <property type="molecule type" value="Genomic_DNA"/>
</dbReference>
<name>A0A6S6WMD3_9GAMM</name>
<dbReference type="RefSeq" id="WP_173921297.1">
    <property type="nucleotide sequence ID" value="NZ_CADCXY010000009.1"/>
</dbReference>
<keyword evidence="2" id="KW-0812">Transmembrane</keyword>
<keyword evidence="7" id="KW-1185">Reference proteome</keyword>
<evidence type="ECO:0000259" key="5">
    <source>
        <dbReference type="Pfam" id="PF04357"/>
    </source>
</evidence>
<sequence>MKWLKGLAITIVALFVIVPLLVLALVGTTTGSKWTLDVALNWALDANSTEVRYDTLSGRLIDNLELTGVVVDSEGLEVAIKQAEIRWRPFDLFNNELTVDRLSLQQVQITRKAAPSTDPDSSIELPHLELPIGVYVKQLSISEVWLAASTEASPQRIVSTFQTTIDWRAMQLQIENFRVTREQSLLHGSGQITTTDNYAIELQADYQLAVDYHAVNARRIDGNLTIGGELSGRPLQVTSEFTTAQTPTQRLTATVTAPLAQLQWRAELDLERLPLTLFSGLIEQNVPQLQSLVNESTKLSAEVSVTSEQAVISKLELSGIGAKQGILQLNGKWRHRNFATDYASSPFDLTASYRDLDLTQLAQRAETETLELVEGVIDLEGTPDAYQFEMINQLLYANTETDRERRAELVTNGTGNLNKVSLSTLKANSEELTFTATAELAWSPKLELRLDIKDGTAVVETDAQRTDIELAGGLFFTENVLTADGLTLAIGESRLQLNGSTAGDQRVTGELRLGALEELPLLPAAVTELESLTLNFSLDANEQLNLLKLNVETLAVTTESIGSWSTSEMSQFEFAKQSYGWQLTNTDLCLHHDGDRLGAICQRLEADADKVSMSITGKQLSLWLLNRLRKQDVAQRIAGTVDVEAHAKLDRQSFKLVAINAQVSSDDTTFFALDQDMKTQLEQWQLIAKGDPNQIYATLDGTLTDGQGGLIGEVKVSDLYGAQDIQGELIFQLDDLAMLDWVLPGLRYEGGRATASLQLQGTMAAPTLEGDMEVYAETVGFAQTNLVFNEVRLALIDAPDTQGELQIEGQARSGDQGWLLLEGLAIPLEQEAFLAIEGQNFRALQMPIATVDVSPNIRIHLKDQLIDIAGTVDVPYAQITAPEFENAVARSPDVVVTKNGEAVAGSSNTLGGLKVQAAVRVNLSDNVSVNAYGFEGKLAGSLEVVEQPRRPLTGVGSINVTEGLYTIYGQELAIDRGAFIYNGGDISNPGLNLRVKREINNTTAARNVSVGAQVGGTLTEPSFNLFSTPAMPDSEVLSYLLLGRSMQSAASTGSGDLQLQALLMLGAKGTEAIGESLQDTFGFDEFGIDSNSATRETSFYIGKYLSPKLYVKYGIGLLDSTNTFLVRYQLTERLLIETMTSTKSQGGDIFYTFEKE</sequence>
<evidence type="ECO:0000313" key="7">
    <source>
        <dbReference type="Proteomes" id="UP000481517"/>
    </source>
</evidence>
<gene>
    <name evidence="6" type="primary">tamB</name>
    <name evidence="6" type="ORF">PSI9734_02339</name>
</gene>